<keyword evidence="5" id="KW-0547">Nucleotide-binding</keyword>
<reference evidence="9 10" key="1">
    <citation type="submission" date="2024-09" db="EMBL/GenBank/DDBJ databases">
        <authorList>
            <person name="Sun Q."/>
            <person name="Mori K."/>
        </authorList>
    </citation>
    <scope>NUCLEOTIDE SEQUENCE [LARGE SCALE GENOMIC DNA]</scope>
    <source>
        <strain evidence="9 10">CICC 11035S</strain>
    </source>
</reference>
<evidence type="ECO:0000256" key="3">
    <source>
        <dbReference type="ARBA" id="ARBA00022553"/>
    </source>
</evidence>
<evidence type="ECO:0000256" key="7">
    <source>
        <dbReference type="ARBA" id="ARBA00022840"/>
    </source>
</evidence>
<dbReference type="Gene3D" id="3.30.565.10">
    <property type="entry name" value="Histidine kinase-like ATPase, C-terminal domain"/>
    <property type="match status" value="1"/>
</dbReference>
<evidence type="ECO:0000259" key="8">
    <source>
        <dbReference type="SMART" id="SM00911"/>
    </source>
</evidence>
<gene>
    <name evidence="9" type="ORF">ACFFF8_19410</name>
</gene>
<keyword evidence="3" id="KW-0597">Phosphoprotein</keyword>
<dbReference type="Pfam" id="PF07536">
    <property type="entry name" value="HWE_HK"/>
    <property type="match status" value="1"/>
</dbReference>
<sequence length="209" mass="22420">MQGHDVSLQARARERQRELIEELNHRVKNNLAVIQGIARQTFRSLPGADKASAAFVGRLHAMAAAHEILASQDWEPVALGQLAVKVIGRSSARDEISRITLDGPDVFIPAQMTGSLALILNELATNAVLHGALGREGRVALTWSSDSAGGASRLLFEWVETGCRHAATPVGPAGVGTMLLRNLLPSGAEPPELEFRADGFRYRAAFLIG</sequence>
<dbReference type="SMART" id="SM00911">
    <property type="entry name" value="HWE_HK"/>
    <property type="match status" value="1"/>
</dbReference>
<proteinExistence type="predicted"/>
<dbReference type="PANTHER" id="PTHR41523">
    <property type="entry name" value="TWO-COMPONENT SYSTEM SENSOR PROTEIN"/>
    <property type="match status" value="1"/>
</dbReference>
<dbReference type="InterPro" id="IPR036890">
    <property type="entry name" value="HATPase_C_sf"/>
</dbReference>
<accession>A0ABV6SBY8</accession>
<dbReference type="EC" id="2.7.13.3" evidence="2"/>
<comment type="caution">
    <text evidence="9">The sequence shown here is derived from an EMBL/GenBank/DDBJ whole genome shotgun (WGS) entry which is preliminary data.</text>
</comment>
<keyword evidence="4 9" id="KW-0808">Transferase</keyword>
<name>A0ABV6SBY8_9SPHN</name>
<evidence type="ECO:0000256" key="1">
    <source>
        <dbReference type="ARBA" id="ARBA00000085"/>
    </source>
</evidence>
<evidence type="ECO:0000313" key="9">
    <source>
        <dbReference type="EMBL" id="MFC0686756.1"/>
    </source>
</evidence>
<dbReference type="EMBL" id="JBHLTM010000075">
    <property type="protein sequence ID" value="MFC0686756.1"/>
    <property type="molecule type" value="Genomic_DNA"/>
</dbReference>
<protein>
    <recommendedName>
        <fullName evidence="2">histidine kinase</fullName>
        <ecNumber evidence="2">2.7.13.3</ecNumber>
    </recommendedName>
</protein>
<keyword evidence="7" id="KW-0067">ATP-binding</keyword>
<feature type="domain" description="Signal transduction histidine kinase HWE region" evidence="8">
    <location>
        <begin position="22"/>
        <end position="105"/>
    </location>
</feature>
<evidence type="ECO:0000313" key="10">
    <source>
        <dbReference type="Proteomes" id="UP001589858"/>
    </source>
</evidence>
<keyword evidence="10" id="KW-1185">Reference proteome</keyword>
<organism evidence="9 10">
    <name type="scientific">Novosphingobium clariflavum</name>
    <dbReference type="NCBI Taxonomy" id="2029884"/>
    <lineage>
        <taxon>Bacteria</taxon>
        <taxon>Pseudomonadati</taxon>
        <taxon>Pseudomonadota</taxon>
        <taxon>Alphaproteobacteria</taxon>
        <taxon>Sphingomonadales</taxon>
        <taxon>Sphingomonadaceae</taxon>
        <taxon>Novosphingobium</taxon>
    </lineage>
</organism>
<dbReference type="PANTHER" id="PTHR41523:SF8">
    <property type="entry name" value="ETHYLENE RESPONSE SENSOR PROTEIN"/>
    <property type="match status" value="1"/>
</dbReference>
<dbReference type="Proteomes" id="UP001589858">
    <property type="component" value="Unassembled WGS sequence"/>
</dbReference>
<evidence type="ECO:0000256" key="6">
    <source>
        <dbReference type="ARBA" id="ARBA00022777"/>
    </source>
</evidence>
<dbReference type="Gene3D" id="3.30.450.20">
    <property type="entry name" value="PAS domain"/>
    <property type="match status" value="1"/>
</dbReference>
<evidence type="ECO:0000256" key="2">
    <source>
        <dbReference type="ARBA" id="ARBA00012438"/>
    </source>
</evidence>
<evidence type="ECO:0000256" key="4">
    <source>
        <dbReference type="ARBA" id="ARBA00022679"/>
    </source>
</evidence>
<dbReference type="InterPro" id="IPR011102">
    <property type="entry name" value="Sig_transdc_His_kinase_HWE"/>
</dbReference>
<dbReference type="GO" id="GO:0004673">
    <property type="term" value="F:protein histidine kinase activity"/>
    <property type="evidence" value="ECO:0007669"/>
    <property type="project" value="UniProtKB-EC"/>
</dbReference>
<comment type="catalytic activity">
    <reaction evidence="1">
        <text>ATP + protein L-histidine = ADP + protein N-phospho-L-histidine.</text>
        <dbReference type="EC" id="2.7.13.3"/>
    </reaction>
</comment>
<dbReference type="RefSeq" id="WP_267218558.1">
    <property type="nucleotide sequence ID" value="NZ_JAPCWC010000001.1"/>
</dbReference>
<evidence type="ECO:0000256" key="5">
    <source>
        <dbReference type="ARBA" id="ARBA00022741"/>
    </source>
</evidence>
<keyword evidence="6 9" id="KW-0418">Kinase</keyword>